<name>A0A164JCC7_9NOCA</name>
<organism evidence="2 3">
    <name type="scientific">Nocardia terpenica</name>
    <dbReference type="NCBI Taxonomy" id="455432"/>
    <lineage>
        <taxon>Bacteria</taxon>
        <taxon>Bacillati</taxon>
        <taxon>Actinomycetota</taxon>
        <taxon>Actinomycetes</taxon>
        <taxon>Mycobacteriales</taxon>
        <taxon>Nocardiaceae</taxon>
        <taxon>Nocardia</taxon>
    </lineage>
</organism>
<keyword evidence="3" id="KW-1185">Reference proteome</keyword>
<dbReference type="EMBL" id="LWGR01000016">
    <property type="protein sequence ID" value="KZM70264.1"/>
    <property type="molecule type" value="Genomic_DNA"/>
</dbReference>
<dbReference type="AlphaFoldDB" id="A0A164JCC7"/>
<comment type="caution">
    <text evidence="2">The sequence shown here is derived from an EMBL/GenBank/DDBJ whole genome shotgun (WGS) entry which is preliminary data.</text>
</comment>
<evidence type="ECO:0000313" key="2">
    <source>
        <dbReference type="EMBL" id="KZM70264.1"/>
    </source>
</evidence>
<feature type="region of interest" description="Disordered" evidence="1">
    <location>
        <begin position="86"/>
        <end position="105"/>
    </location>
</feature>
<evidence type="ECO:0000256" key="1">
    <source>
        <dbReference type="SAM" id="MobiDB-lite"/>
    </source>
</evidence>
<feature type="compositionally biased region" description="Basic and acidic residues" evidence="1">
    <location>
        <begin position="96"/>
        <end position="105"/>
    </location>
</feature>
<reference evidence="2 3" key="1">
    <citation type="submission" date="2016-04" db="EMBL/GenBank/DDBJ databases">
        <authorList>
            <person name="Evans L.H."/>
            <person name="Alamgir A."/>
            <person name="Owens N."/>
            <person name="Weber N.D."/>
            <person name="Virtaneva K."/>
            <person name="Barbian K."/>
            <person name="Babar A."/>
            <person name="Rosenke K."/>
        </authorList>
    </citation>
    <scope>NUCLEOTIDE SEQUENCE [LARGE SCALE GENOMIC DNA]</scope>
    <source>
        <strain evidence="2 3">IFM 0406</strain>
    </source>
</reference>
<gene>
    <name evidence="2" type="ORF">AWN90_06890</name>
</gene>
<sequence length="105" mass="11644">MGITYMRESIEHVMRDNATHDDRGAVKQSAKLSGADYVSVQCNSTGRIGRLLLMDPDRCNHGITVCRECVGSWEIDYDVRYSSNQAGRELSAQHATPKERTAPTG</sequence>
<dbReference type="Proteomes" id="UP000076512">
    <property type="component" value="Unassembled WGS sequence"/>
</dbReference>
<proteinExistence type="predicted"/>
<accession>A0A164JCC7</accession>
<evidence type="ECO:0000313" key="3">
    <source>
        <dbReference type="Proteomes" id="UP000076512"/>
    </source>
</evidence>
<protein>
    <submittedName>
        <fullName evidence="2">Uncharacterized protein</fullName>
    </submittedName>
</protein>